<dbReference type="Pfam" id="PF00582">
    <property type="entry name" value="Usp"/>
    <property type="match status" value="1"/>
</dbReference>
<comment type="caution">
    <text evidence="4">The sequence shown here is derived from an EMBL/GenBank/DDBJ whole genome shotgun (WGS) entry which is preliminary data.</text>
</comment>
<evidence type="ECO:0000256" key="1">
    <source>
        <dbReference type="ARBA" id="ARBA00008791"/>
    </source>
</evidence>
<evidence type="ECO:0000259" key="3">
    <source>
        <dbReference type="Pfam" id="PF00582"/>
    </source>
</evidence>
<reference evidence="4 5" key="1">
    <citation type="submission" date="2023-10" db="EMBL/GenBank/DDBJ databases">
        <title>Microbacterium xanthum sp. nov., isolated from seaweed.</title>
        <authorList>
            <person name="Lee S.D."/>
        </authorList>
    </citation>
    <scope>NUCLEOTIDE SEQUENCE [LARGE SCALE GENOMIC DNA]</scope>
    <source>
        <strain evidence="4 5">KCTC 19124</strain>
    </source>
</reference>
<gene>
    <name evidence="4" type="ORF">R2Q92_04835</name>
</gene>
<dbReference type="PRINTS" id="PR01438">
    <property type="entry name" value="UNVRSLSTRESS"/>
</dbReference>
<feature type="domain" description="UspA" evidence="3">
    <location>
        <begin position="133"/>
        <end position="257"/>
    </location>
</feature>
<evidence type="ECO:0000313" key="5">
    <source>
        <dbReference type="Proteomes" id="UP001291912"/>
    </source>
</evidence>
<organism evidence="4 5">
    <name type="scientific">Microbacterium aquimaris</name>
    <dbReference type="NCBI Taxonomy" id="459816"/>
    <lineage>
        <taxon>Bacteria</taxon>
        <taxon>Bacillati</taxon>
        <taxon>Actinomycetota</taxon>
        <taxon>Actinomycetes</taxon>
        <taxon>Micrococcales</taxon>
        <taxon>Microbacteriaceae</taxon>
        <taxon>Microbacterium</taxon>
    </lineage>
</organism>
<dbReference type="Proteomes" id="UP001291912">
    <property type="component" value="Unassembled WGS sequence"/>
</dbReference>
<dbReference type="PANTHER" id="PTHR31964">
    <property type="entry name" value="ADENINE NUCLEOTIDE ALPHA HYDROLASES-LIKE SUPERFAMILY PROTEIN"/>
    <property type="match status" value="1"/>
</dbReference>
<evidence type="ECO:0000256" key="2">
    <source>
        <dbReference type="SAM" id="MobiDB-lite"/>
    </source>
</evidence>
<keyword evidence="5" id="KW-1185">Reference proteome</keyword>
<dbReference type="RefSeq" id="WP_194423797.1">
    <property type="nucleotide sequence ID" value="NZ_BAAAPT010000001.1"/>
</dbReference>
<accession>A0ABU5N4X9</accession>
<feature type="region of interest" description="Disordered" evidence="2">
    <location>
        <begin position="265"/>
        <end position="293"/>
    </location>
</feature>
<proteinExistence type="inferred from homology"/>
<dbReference type="InterPro" id="IPR006016">
    <property type="entry name" value="UspA"/>
</dbReference>
<dbReference type="SUPFAM" id="SSF52402">
    <property type="entry name" value="Adenine nucleotide alpha hydrolases-like"/>
    <property type="match status" value="2"/>
</dbReference>
<sequence>MTVLVTEHPASESAVRWAVERVVARGGRLTLIAAAHEWRNRSAMSTGRILVEAERRRIRTMLRRMGAPVEVGIDVARDEIGDHLLDESTRSDLLVLGAEPDDRHRALLIRLAASARCPIVVVPDLDLTVRAGVVVGIDGSDVSVPAMRFAADEAAATDEPLIAAGAWERDGPRTDHEGEAAMRVELAARALVHDHPRLRVHECIERESPRELLRDLGASARLLVVGSHGRGAVARALLGSVSSALVVDPPAPVVVVRRAVVPTRVSPAGAPRADRPRGGRASNATRPDGVTRG</sequence>
<name>A0ABU5N4X9_9MICO</name>
<comment type="similarity">
    <text evidence="1">Belongs to the universal stress protein A family.</text>
</comment>
<dbReference type="InterPro" id="IPR006015">
    <property type="entry name" value="Universal_stress_UspA"/>
</dbReference>
<protein>
    <submittedName>
        <fullName evidence="4">Universal stress protein</fullName>
    </submittedName>
</protein>
<dbReference type="Gene3D" id="3.40.50.620">
    <property type="entry name" value="HUPs"/>
    <property type="match status" value="2"/>
</dbReference>
<dbReference type="EMBL" id="JAWJYN010000001">
    <property type="protein sequence ID" value="MDZ8161152.1"/>
    <property type="molecule type" value="Genomic_DNA"/>
</dbReference>
<dbReference type="PANTHER" id="PTHR31964:SF113">
    <property type="entry name" value="USPA DOMAIN-CONTAINING PROTEIN"/>
    <property type="match status" value="1"/>
</dbReference>
<dbReference type="InterPro" id="IPR014729">
    <property type="entry name" value="Rossmann-like_a/b/a_fold"/>
</dbReference>
<evidence type="ECO:0000313" key="4">
    <source>
        <dbReference type="EMBL" id="MDZ8161152.1"/>
    </source>
</evidence>